<dbReference type="NCBIfam" id="NF010309">
    <property type="entry name" value="PRK13746.1"/>
    <property type="match status" value="1"/>
</dbReference>
<feature type="domain" description="Adenylyltransferase AadA C-terminal" evidence="8">
    <location>
        <begin position="145"/>
        <end position="246"/>
    </location>
</feature>
<evidence type="ECO:0000256" key="3">
    <source>
        <dbReference type="ARBA" id="ARBA00035126"/>
    </source>
</evidence>
<gene>
    <name evidence="10" type="ORF">E4T21_04485</name>
</gene>
<name>A0A5C1NDC3_9GAMM</name>
<evidence type="ECO:0000256" key="5">
    <source>
        <dbReference type="ARBA" id="ARBA00047831"/>
    </source>
</evidence>
<organism evidence="10 11">
    <name type="scientific">Halomonas binhaiensis</name>
    <dbReference type="NCBI Taxonomy" id="2562282"/>
    <lineage>
        <taxon>Bacteria</taxon>
        <taxon>Pseudomonadati</taxon>
        <taxon>Pseudomonadota</taxon>
        <taxon>Gammaproteobacteria</taxon>
        <taxon>Oceanospirillales</taxon>
        <taxon>Halomonadaceae</taxon>
        <taxon>Halomonas</taxon>
    </lineage>
</organism>
<accession>A0A5C1NDC3</accession>
<evidence type="ECO:0000313" key="11">
    <source>
        <dbReference type="Proteomes" id="UP000324285"/>
    </source>
</evidence>
<keyword evidence="7" id="KW-0547">Nucleotide-binding</keyword>
<evidence type="ECO:0000256" key="1">
    <source>
        <dbReference type="ARBA" id="ARBA00022679"/>
    </source>
</evidence>
<dbReference type="SUPFAM" id="SSF81301">
    <property type="entry name" value="Nucleotidyltransferase"/>
    <property type="match status" value="1"/>
</dbReference>
<keyword evidence="1 7" id="KW-0808">Transferase</keyword>
<dbReference type="Gene3D" id="3.30.460.10">
    <property type="entry name" value="Beta Polymerase, domain 2"/>
    <property type="match status" value="1"/>
</dbReference>
<evidence type="ECO:0000256" key="2">
    <source>
        <dbReference type="ARBA" id="ARBA00023251"/>
    </source>
</evidence>
<dbReference type="Pfam" id="PF13427">
    <property type="entry name" value="AadA_C"/>
    <property type="match status" value="1"/>
</dbReference>
<dbReference type="EC" id="2.7.7.47" evidence="3 7"/>
<dbReference type="KEGG" id="hbh:E4T21_04485"/>
<dbReference type="InterPro" id="IPR025184">
    <property type="entry name" value="AadA_C"/>
</dbReference>
<dbReference type="GO" id="GO:0070566">
    <property type="term" value="F:adenylyltransferase activity"/>
    <property type="evidence" value="ECO:0007669"/>
    <property type="project" value="InterPro"/>
</dbReference>
<evidence type="ECO:0000256" key="7">
    <source>
        <dbReference type="PIRNR" id="PIRNR000819"/>
    </source>
</evidence>
<protein>
    <recommendedName>
        <fullName evidence="4 7">Aminoglycoside (3'') (9) adenylyltransferase</fullName>
        <ecNumber evidence="3 7">2.7.7.47</ecNumber>
    </recommendedName>
</protein>
<dbReference type="RefSeq" id="WP_149283902.1">
    <property type="nucleotide sequence ID" value="NZ_CP038437.2"/>
</dbReference>
<dbReference type="PIRSF" id="PIRSF000819">
    <property type="entry name" value="Streptomycin_3-adenylyltransf"/>
    <property type="match status" value="1"/>
</dbReference>
<dbReference type="InterPro" id="IPR041633">
    <property type="entry name" value="Polbeta"/>
</dbReference>
<keyword evidence="7" id="KW-0067">ATP-binding</keyword>
<keyword evidence="2 7" id="KW-0046">Antibiotic resistance</keyword>
<evidence type="ECO:0000256" key="4">
    <source>
        <dbReference type="ARBA" id="ARBA00035252"/>
    </source>
</evidence>
<dbReference type="EMBL" id="CP038437">
    <property type="protein sequence ID" value="QEM80890.1"/>
    <property type="molecule type" value="Genomic_DNA"/>
</dbReference>
<dbReference type="InterPro" id="IPR043519">
    <property type="entry name" value="NT_sf"/>
</dbReference>
<keyword evidence="7" id="KW-0548">Nucleotidyltransferase</keyword>
<comment type="catalytic activity">
    <reaction evidence="5 7">
        <text>spectinomycin + ATP = 9-O-adenylylspectinomycin + diphosphate</text>
        <dbReference type="Rhea" id="RHEA:63228"/>
        <dbReference type="ChEBI" id="CHEBI:30616"/>
        <dbReference type="ChEBI" id="CHEBI:33019"/>
        <dbReference type="ChEBI" id="CHEBI:146260"/>
        <dbReference type="ChEBI" id="CHEBI:146261"/>
    </reaction>
</comment>
<dbReference type="CDD" id="cd05403">
    <property type="entry name" value="NT_KNTase_like"/>
    <property type="match status" value="1"/>
</dbReference>
<dbReference type="Pfam" id="PF18765">
    <property type="entry name" value="Polbeta"/>
    <property type="match status" value="1"/>
</dbReference>
<reference evidence="10" key="1">
    <citation type="submission" date="2021-02" db="EMBL/GenBank/DDBJ databases">
        <title>Strain Y2R2, a novel species of the genus Halomonas.</title>
        <authorList>
            <person name="Huang H."/>
        </authorList>
    </citation>
    <scope>NUCLEOTIDE SEQUENCE</scope>
    <source>
        <strain evidence="10">Y2R2</strain>
    </source>
</reference>
<sequence length="252" mass="27903">MIPAEVDNVLHVIRELLADSLVAAYLHGSAVAGGLQPSSDVDVLVVIDEPLDSETRLSLTTALMGISGHPARDSSLRPVELMIFLRTQLVADIYPARCEFIYGEWLRHEFERGAIPQPAEDPELTLVLAQARQEAKPLFGPSASELLPLIPPADIRRAIGDLLPDLLASLQGDERNVLLTLARMWRTLTEGDFVTKDAAASWAEPRLPVEHAALLRDAREAYLGMHADDWSTRQEEVLRTVNAMQHRIRDAQ</sequence>
<feature type="domain" description="Polymerase beta nucleotidyltransferase" evidence="9">
    <location>
        <begin position="20"/>
        <end position="69"/>
    </location>
</feature>
<dbReference type="Proteomes" id="UP000324285">
    <property type="component" value="Chromosome"/>
</dbReference>
<dbReference type="GO" id="GO:0046677">
    <property type="term" value="P:response to antibiotic"/>
    <property type="evidence" value="ECO:0007669"/>
    <property type="project" value="UniProtKB-KW"/>
</dbReference>
<proteinExistence type="predicted"/>
<evidence type="ECO:0000313" key="10">
    <source>
        <dbReference type="EMBL" id="QEM80890.1"/>
    </source>
</evidence>
<dbReference type="GO" id="GO:0005524">
    <property type="term" value="F:ATP binding"/>
    <property type="evidence" value="ECO:0007669"/>
    <property type="project" value="UniProtKB-KW"/>
</dbReference>
<evidence type="ECO:0000256" key="6">
    <source>
        <dbReference type="ARBA" id="ARBA00048566"/>
    </source>
</evidence>
<keyword evidence="11" id="KW-1185">Reference proteome</keyword>
<dbReference type="GO" id="GO:0009012">
    <property type="term" value="F:aminoglycoside 3''-adenylyltransferase activity"/>
    <property type="evidence" value="ECO:0007669"/>
    <property type="project" value="UniProtKB-EC"/>
</dbReference>
<dbReference type="AlphaFoldDB" id="A0A5C1NDC3"/>
<dbReference type="InterPro" id="IPR024172">
    <property type="entry name" value="AadA/Aad9"/>
</dbReference>
<evidence type="ECO:0000259" key="8">
    <source>
        <dbReference type="Pfam" id="PF13427"/>
    </source>
</evidence>
<dbReference type="OrthoDB" id="7058480at2"/>
<comment type="catalytic activity">
    <reaction evidence="6 7">
        <text>streptomycin + ATP = 3''-O-adenylylstreptomycin + diphosphate</text>
        <dbReference type="Rhea" id="RHEA:20245"/>
        <dbReference type="ChEBI" id="CHEBI:30616"/>
        <dbReference type="ChEBI" id="CHEBI:33019"/>
        <dbReference type="ChEBI" id="CHEBI:58007"/>
        <dbReference type="ChEBI" id="CHEBI:58605"/>
        <dbReference type="EC" id="2.7.7.47"/>
    </reaction>
</comment>
<evidence type="ECO:0000259" key="9">
    <source>
        <dbReference type="Pfam" id="PF18765"/>
    </source>
</evidence>